<dbReference type="InterPro" id="IPR010730">
    <property type="entry name" value="HET"/>
</dbReference>
<dbReference type="AlphaFoldDB" id="A0A9P4HGX6"/>
<dbReference type="PANTHER" id="PTHR33112">
    <property type="entry name" value="DOMAIN PROTEIN, PUTATIVE-RELATED"/>
    <property type="match status" value="1"/>
</dbReference>
<accession>A0A9P4HGX6</accession>
<evidence type="ECO:0000259" key="1">
    <source>
        <dbReference type="Pfam" id="PF06985"/>
    </source>
</evidence>
<organism evidence="2 3">
    <name type="scientific">Setomelanomma holmii</name>
    <dbReference type="NCBI Taxonomy" id="210430"/>
    <lineage>
        <taxon>Eukaryota</taxon>
        <taxon>Fungi</taxon>
        <taxon>Dikarya</taxon>
        <taxon>Ascomycota</taxon>
        <taxon>Pezizomycotina</taxon>
        <taxon>Dothideomycetes</taxon>
        <taxon>Pleosporomycetidae</taxon>
        <taxon>Pleosporales</taxon>
        <taxon>Pleosporineae</taxon>
        <taxon>Phaeosphaeriaceae</taxon>
        <taxon>Setomelanomma</taxon>
    </lineage>
</organism>
<keyword evidence="3" id="KW-1185">Reference proteome</keyword>
<dbReference type="PANTHER" id="PTHR33112:SF16">
    <property type="entry name" value="HETEROKARYON INCOMPATIBILITY DOMAIN-CONTAINING PROTEIN"/>
    <property type="match status" value="1"/>
</dbReference>
<reference evidence="2" key="1">
    <citation type="journal article" date="2020" name="Stud. Mycol.">
        <title>101 Dothideomycetes genomes: a test case for predicting lifestyles and emergence of pathogens.</title>
        <authorList>
            <person name="Haridas S."/>
            <person name="Albert R."/>
            <person name="Binder M."/>
            <person name="Bloem J."/>
            <person name="Labutti K."/>
            <person name="Salamov A."/>
            <person name="Andreopoulos B."/>
            <person name="Baker S."/>
            <person name="Barry K."/>
            <person name="Bills G."/>
            <person name="Bluhm B."/>
            <person name="Cannon C."/>
            <person name="Castanera R."/>
            <person name="Culley D."/>
            <person name="Daum C."/>
            <person name="Ezra D."/>
            <person name="Gonzalez J."/>
            <person name="Henrissat B."/>
            <person name="Kuo A."/>
            <person name="Liang C."/>
            <person name="Lipzen A."/>
            <person name="Lutzoni F."/>
            <person name="Magnuson J."/>
            <person name="Mondo S."/>
            <person name="Nolan M."/>
            <person name="Ohm R."/>
            <person name="Pangilinan J."/>
            <person name="Park H.-J."/>
            <person name="Ramirez L."/>
            <person name="Alfaro M."/>
            <person name="Sun H."/>
            <person name="Tritt A."/>
            <person name="Yoshinaga Y."/>
            <person name="Zwiers L.-H."/>
            <person name="Turgeon B."/>
            <person name="Goodwin S."/>
            <person name="Spatafora J."/>
            <person name="Crous P."/>
            <person name="Grigoriev I."/>
        </authorList>
    </citation>
    <scope>NUCLEOTIDE SEQUENCE</scope>
    <source>
        <strain evidence="2">CBS 110217</strain>
    </source>
</reference>
<gene>
    <name evidence="2" type="ORF">EK21DRAFT_36303</name>
</gene>
<dbReference type="Pfam" id="PF06985">
    <property type="entry name" value="HET"/>
    <property type="match status" value="1"/>
</dbReference>
<evidence type="ECO:0000313" key="2">
    <source>
        <dbReference type="EMBL" id="KAF2033067.1"/>
    </source>
</evidence>
<comment type="caution">
    <text evidence="2">The sequence shown here is derived from an EMBL/GenBank/DDBJ whole genome shotgun (WGS) entry which is preliminary data.</text>
</comment>
<dbReference type="OrthoDB" id="3486565at2759"/>
<feature type="non-terminal residue" evidence="2">
    <location>
        <position position="1"/>
    </location>
</feature>
<feature type="non-terminal residue" evidence="2">
    <location>
        <position position="313"/>
    </location>
</feature>
<protein>
    <submittedName>
        <fullName evidence="2">HET-domain-containing protein</fullName>
    </submittedName>
</protein>
<proteinExistence type="predicted"/>
<dbReference type="EMBL" id="ML978168">
    <property type="protein sequence ID" value="KAF2033067.1"/>
    <property type="molecule type" value="Genomic_DNA"/>
</dbReference>
<name>A0A9P4HGX6_9PLEO</name>
<sequence length="313" mass="36230">WIQECRSSHRTCQYRGTSRRQTPARLLQVAPTSTGICLRLVSLHGIDLAPGYVCLTHCWGTVPMPFKTTHNNLDRYMEYIDYNVLPLTFREAIELTAGLHIFYIWIDTLCVIQDDALDWSRESAKMADIYRGAVLTLSATNESSAYEGCGLFATTAPAKQLSIFSDRSKTQIVIIAPRANQLPTKTARLKWQDAPIEKRAWTLQKRILSRRILHMDRGQFHWQCAAYTEMEDGIELTAYAMVNDFAWRPLESHRMLDENDGSHKRHLLRIRWWEWVRNYSQRHLTFPSDNYAAFAGITRLYQEISLDESLVGL</sequence>
<feature type="domain" description="Heterokaryon incompatibility" evidence="1">
    <location>
        <begin position="52"/>
        <end position="204"/>
    </location>
</feature>
<dbReference type="Proteomes" id="UP000799777">
    <property type="component" value="Unassembled WGS sequence"/>
</dbReference>
<evidence type="ECO:0000313" key="3">
    <source>
        <dbReference type="Proteomes" id="UP000799777"/>
    </source>
</evidence>